<evidence type="ECO:0000313" key="1">
    <source>
        <dbReference type="EMBL" id="WAJ29544.1"/>
    </source>
</evidence>
<sequence>MDLRDMRPVTSDDLLAMPEPEYYALRHEVTRAHLRGEVTFACAHCGHSVYAPLVPATRKPCWRHRAGAPADCPWWTGNPLSVNRVSALQFRGAQESPLHARVKEAVAEMLERDPATERGSVVVDRYLAGADGRRRPDVRAMVSGRPLAFEIQLATTQVPIIVAREEFYAREGRSLLWLTWSFNPARFIPASFKDIIHSHDGTLFSLDEEVLSAAERSGRFTVRAFRRSADGAWTSELCGLDDLDWPARGLAHLPDRAAAWHLGFRRRWAESRREDRSEPPEEAEMVAELLARAPSPAGSPPSRRDLASVLDFLASVHEGRPIASAQDNLRALLHTFLEPGRRHRYARLARFALASCGRTDVLEDPKVARKLKARSRGEGQETRDGPVGGVAALLYPEWFQESPPSR</sequence>
<gene>
    <name evidence="1" type="ORF">OXU80_04730</name>
</gene>
<dbReference type="Proteomes" id="UP001163223">
    <property type="component" value="Chromosome"/>
</dbReference>
<organism evidence="1 2">
    <name type="scientific">Antarcticirhabdus aurantiaca</name>
    <dbReference type="NCBI Taxonomy" id="2606717"/>
    <lineage>
        <taxon>Bacteria</taxon>
        <taxon>Pseudomonadati</taxon>
        <taxon>Pseudomonadota</taxon>
        <taxon>Alphaproteobacteria</taxon>
        <taxon>Hyphomicrobiales</taxon>
        <taxon>Aurantimonadaceae</taxon>
        <taxon>Antarcticirhabdus</taxon>
    </lineage>
</organism>
<reference evidence="1" key="1">
    <citation type="submission" date="2022-11" db="EMBL/GenBank/DDBJ databases">
        <title>beta-Carotene-producing bacterium, Jeongeuplla avenae sp. nov., alleviates the salt stress of Arabidopsis seedlings.</title>
        <authorList>
            <person name="Jiang L."/>
            <person name="Lee J."/>
        </authorList>
    </citation>
    <scope>NUCLEOTIDE SEQUENCE</scope>
    <source>
        <strain evidence="1">DY_R2A_6</strain>
    </source>
</reference>
<proteinExistence type="predicted"/>
<keyword evidence="2" id="KW-1185">Reference proteome</keyword>
<evidence type="ECO:0000313" key="2">
    <source>
        <dbReference type="Proteomes" id="UP001163223"/>
    </source>
</evidence>
<dbReference type="EMBL" id="CP113520">
    <property type="protein sequence ID" value="WAJ29544.1"/>
    <property type="molecule type" value="Genomic_DNA"/>
</dbReference>
<accession>A0ACD4NRU7</accession>
<name>A0ACD4NRU7_9HYPH</name>
<protein>
    <submittedName>
        <fullName evidence="1">DUF6035 family protein</fullName>
    </submittedName>
</protein>